<dbReference type="EMBL" id="JBBKZU010000014">
    <property type="protein sequence ID" value="MEJ8814698.1"/>
    <property type="molecule type" value="Genomic_DNA"/>
</dbReference>
<sequence length="339" mass="36266">MKTLRGVHGPDVAVAPSLSRRQLLAAMAALPACTLAQGRDAYPSRPIRLVVPVPPGGPADLAARAIAERLREELGQPVVVDNRAGAAGTLGTANVLQALADGYTLLLSLPSAQITAPLMLEKPPYDGARDFTAIGQFLRTAAVLLVNKSVPVRDFQGLVSYAKARPGKLNYSSTGIGSNPHLVMELVKLRTGMDIVHVPYKGGAAMLQAAVSNEVQVLFGEISTSMPWIQSGRLTPLGIVSGKRSPLLPDVPSLVEDKILDAPADFWMGLAGPPRMPAGLVRQLNHALAKAVQHPEMKQFFVKTATEPAFTDPESFGALWQSEQHRWADVVRARHIRAE</sequence>
<evidence type="ECO:0000313" key="2">
    <source>
        <dbReference type="EMBL" id="MEJ8814698.1"/>
    </source>
</evidence>
<gene>
    <name evidence="2" type="ORF">WKW77_26745</name>
</gene>
<dbReference type="Proteomes" id="UP001365846">
    <property type="component" value="Unassembled WGS sequence"/>
</dbReference>
<dbReference type="CDD" id="cd07012">
    <property type="entry name" value="PBP2_Bug_TTT"/>
    <property type="match status" value="1"/>
</dbReference>
<accession>A0ABU8VM11</accession>
<proteinExistence type="inferred from homology"/>
<dbReference type="Pfam" id="PF03401">
    <property type="entry name" value="TctC"/>
    <property type="match status" value="1"/>
</dbReference>
<dbReference type="InterPro" id="IPR042100">
    <property type="entry name" value="Bug_dom1"/>
</dbReference>
<dbReference type="PANTHER" id="PTHR42928:SF5">
    <property type="entry name" value="BLR1237 PROTEIN"/>
    <property type="match status" value="1"/>
</dbReference>
<evidence type="ECO:0000313" key="3">
    <source>
        <dbReference type="Proteomes" id="UP001365846"/>
    </source>
</evidence>
<dbReference type="PANTHER" id="PTHR42928">
    <property type="entry name" value="TRICARBOXYLATE-BINDING PROTEIN"/>
    <property type="match status" value="1"/>
</dbReference>
<reference evidence="2 3" key="1">
    <citation type="submission" date="2024-03" db="EMBL/GenBank/DDBJ databases">
        <title>Novel species of the genus Variovorax.</title>
        <authorList>
            <person name="Liu Q."/>
            <person name="Xin Y.-H."/>
        </authorList>
    </citation>
    <scope>NUCLEOTIDE SEQUENCE [LARGE SCALE GENOMIC DNA]</scope>
    <source>
        <strain evidence="2 3">KACC 18899</strain>
    </source>
</reference>
<dbReference type="InterPro" id="IPR005064">
    <property type="entry name" value="BUG"/>
</dbReference>
<dbReference type="Gene3D" id="3.40.190.10">
    <property type="entry name" value="Periplasmic binding protein-like II"/>
    <property type="match status" value="1"/>
</dbReference>
<keyword evidence="3" id="KW-1185">Reference proteome</keyword>
<dbReference type="PIRSF" id="PIRSF017082">
    <property type="entry name" value="YflP"/>
    <property type="match status" value="1"/>
</dbReference>
<comment type="similarity">
    <text evidence="1">Belongs to the UPF0065 (bug) family.</text>
</comment>
<name>A0ABU8VM11_9BURK</name>
<dbReference type="Gene3D" id="3.40.190.150">
    <property type="entry name" value="Bordetella uptake gene, domain 1"/>
    <property type="match status" value="1"/>
</dbReference>
<organism evidence="2 3">
    <name type="scientific">Variovorax ureilyticus</name>
    <dbReference type="NCBI Taxonomy" id="1836198"/>
    <lineage>
        <taxon>Bacteria</taxon>
        <taxon>Pseudomonadati</taxon>
        <taxon>Pseudomonadota</taxon>
        <taxon>Betaproteobacteria</taxon>
        <taxon>Burkholderiales</taxon>
        <taxon>Comamonadaceae</taxon>
        <taxon>Variovorax</taxon>
    </lineage>
</organism>
<comment type="caution">
    <text evidence="2">The sequence shown here is derived from an EMBL/GenBank/DDBJ whole genome shotgun (WGS) entry which is preliminary data.</text>
</comment>
<dbReference type="RefSeq" id="WP_340359927.1">
    <property type="nucleotide sequence ID" value="NZ_JBBKZU010000014.1"/>
</dbReference>
<dbReference type="SUPFAM" id="SSF53850">
    <property type="entry name" value="Periplasmic binding protein-like II"/>
    <property type="match status" value="1"/>
</dbReference>
<evidence type="ECO:0000256" key="1">
    <source>
        <dbReference type="ARBA" id="ARBA00006987"/>
    </source>
</evidence>
<protein>
    <submittedName>
        <fullName evidence="2">Tripartite tricarboxylate transporter substrate binding protein</fullName>
    </submittedName>
</protein>